<dbReference type="SUPFAM" id="SSF117143">
    <property type="entry name" value="Flagellar hook protein flgE"/>
    <property type="match status" value="1"/>
</dbReference>
<evidence type="ECO:0000256" key="2">
    <source>
        <dbReference type="ARBA" id="ARBA00009677"/>
    </source>
</evidence>
<dbReference type="STRING" id="454.Lisr_1287"/>
<evidence type="ECO:0000313" key="7">
    <source>
        <dbReference type="EMBL" id="KTD24991.1"/>
    </source>
</evidence>
<gene>
    <name evidence="7" type="primary">flgG</name>
    <name evidence="7" type="ORF">Lisr_1287</name>
</gene>
<feature type="domain" description="Flagellar basal-body/hook protein C-terminal" evidence="5">
    <location>
        <begin position="212"/>
        <end position="255"/>
    </location>
</feature>
<comment type="caution">
    <text evidence="7">The sequence shown here is derived from an EMBL/GenBank/DDBJ whole genome shotgun (WGS) entry which is preliminary data.</text>
</comment>
<dbReference type="Pfam" id="PF06429">
    <property type="entry name" value="Flg_bbr_C"/>
    <property type="match status" value="1"/>
</dbReference>
<evidence type="ECO:0000259" key="5">
    <source>
        <dbReference type="Pfam" id="PF06429"/>
    </source>
</evidence>
<dbReference type="RefSeq" id="WP_058501645.1">
    <property type="nucleotide sequence ID" value="NZ_CAAAJA010000003.1"/>
</dbReference>
<dbReference type="OrthoDB" id="9804559at2"/>
<protein>
    <submittedName>
        <fullName evidence="7">Flagellar basal body rod protein FlgG</fullName>
    </submittedName>
</protein>
<sequence>MSDAISIAASGLKTESYFIDKIANDMANLNTASYKATLLSFEDMVYENIHGDHPLFTNTHSIKIGLGSAITKSEKDFSMEPLKPSNNWHDIAINGAGFYQVITPEGNMAFSRHSTLTIDADRYLCTHDGLRLTDNIQIPEDFEKITIKANGDVEAQVPDDSEPQHLGSIRLAKFINPEALTPVGAGLYTKPEEVAEPIIDAPGSSGIGELAQHQIESSNVDMVNSLMQLTLAQRIYQLNAKAVQIADELEKLTNELRG</sequence>
<dbReference type="InterPro" id="IPR053967">
    <property type="entry name" value="LlgE_F_G-like_D1"/>
</dbReference>
<proteinExistence type="inferred from homology"/>
<reference evidence="7 8" key="1">
    <citation type="submission" date="2015-11" db="EMBL/GenBank/DDBJ databases">
        <title>Genomic analysis of 38 Legionella species identifies large and diverse effector repertoires.</title>
        <authorList>
            <person name="Burstein D."/>
            <person name="Amaro F."/>
            <person name="Zusman T."/>
            <person name="Lifshitz Z."/>
            <person name="Cohen O."/>
            <person name="Gilbert J.A."/>
            <person name="Pupko T."/>
            <person name="Shuman H.A."/>
            <person name="Segal G."/>
        </authorList>
    </citation>
    <scope>NUCLEOTIDE SEQUENCE [LARGE SCALE GENOMIC DNA]</scope>
    <source>
        <strain evidence="7 8">Bercovier 4</strain>
    </source>
</reference>
<name>A0A0W0VY67_9GAMM</name>
<keyword evidence="7" id="KW-0966">Cell projection</keyword>
<dbReference type="PANTHER" id="PTHR30435">
    <property type="entry name" value="FLAGELLAR PROTEIN"/>
    <property type="match status" value="1"/>
</dbReference>
<keyword evidence="8" id="KW-1185">Reference proteome</keyword>
<evidence type="ECO:0000256" key="3">
    <source>
        <dbReference type="ARBA" id="ARBA00023143"/>
    </source>
</evidence>
<dbReference type="GO" id="GO:0009425">
    <property type="term" value="C:bacterial-type flagellum basal body"/>
    <property type="evidence" value="ECO:0007669"/>
    <property type="project" value="UniProtKB-SubCell"/>
</dbReference>
<comment type="subcellular location">
    <subcellularLocation>
        <location evidence="1 4">Bacterial flagellum basal body</location>
    </subcellularLocation>
</comment>
<evidence type="ECO:0000256" key="1">
    <source>
        <dbReference type="ARBA" id="ARBA00004117"/>
    </source>
</evidence>
<comment type="similarity">
    <text evidence="2 4">Belongs to the flagella basal body rod proteins family.</text>
</comment>
<keyword evidence="7" id="KW-0969">Cilium</keyword>
<accession>A0A0W0VY67</accession>
<organism evidence="7 8">
    <name type="scientific">Legionella israelensis</name>
    <dbReference type="NCBI Taxonomy" id="454"/>
    <lineage>
        <taxon>Bacteria</taxon>
        <taxon>Pseudomonadati</taxon>
        <taxon>Pseudomonadota</taxon>
        <taxon>Gammaproteobacteria</taxon>
        <taxon>Legionellales</taxon>
        <taxon>Legionellaceae</taxon>
        <taxon>Legionella</taxon>
    </lineage>
</organism>
<dbReference type="GO" id="GO:0071978">
    <property type="term" value="P:bacterial-type flagellum-dependent swarming motility"/>
    <property type="evidence" value="ECO:0007669"/>
    <property type="project" value="TreeGrafter"/>
</dbReference>
<dbReference type="Pfam" id="PF22692">
    <property type="entry name" value="LlgE_F_G_D1"/>
    <property type="match status" value="1"/>
</dbReference>
<dbReference type="Proteomes" id="UP000054761">
    <property type="component" value="Unassembled WGS sequence"/>
</dbReference>
<dbReference type="NCBIfam" id="TIGR03506">
    <property type="entry name" value="FlgEFG_subfam"/>
    <property type="match status" value="2"/>
</dbReference>
<dbReference type="InterPro" id="IPR037925">
    <property type="entry name" value="FlgE/F/G-like"/>
</dbReference>
<keyword evidence="7" id="KW-0282">Flagellum</keyword>
<dbReference type="AlphaFoldDB" id="A0A0W0VY67"/>
<dbReference type="EMBL" id="LNYH01000064">
    <property type="protein sequence ID" value="KTD24991.1"/>
    <property type="molecule type" value="Genomic_DNA"/>
</dbReference>
<evidence type="ECO:0000313" key="8">
    <source>
        <dbReference type="Proteomes" id="UP000054761"/>
    </source>
</evidence>
<keyword evidence="3 4" id="KW-0975">Bacterial flagellum</keyword>
<dbReference type="PANTHER" id="PTHR30435:SF19">
    <property type="entry name" value="FLAGELLAR BASAL-BODY ROD PROTEIN FLGG"/>
    <property type="match status" value="1"/>
</dbReference>
<feature type="domain" description="Flagellar hook protein FlgE/F/G-like D1" evidence="6">
    <location>
        <begin position="92"/>
        <end position="155"/>
    </location>
</feature>
<dbReference type="InterPro" id="IPR020013">
    <property type="entry name" value="Flagellar_FlgE/F/G"/>
</dbReference>
<dbReference type="InterPro" id="IPR010930">
    <property type="entry name" value="Flg_bb/hook_C_dom"/>
</dbReference>
<dbReference type="PATRIC" id="fig|454.4.peg.1393"/>
<evidence type="ECO:0000259" key="6">
    <source>
        <dbReference type="Pfam" id="PF22692"/>
    </source>
</evidence>
<evidence type="ECO:0000256" key="4">
    <source>
        <dbReference type="RuleBase" id="RU362116"/>
    </source>
</evidence>